<sequence>MVGLAVIGQPIAVNYVKSHTCCELKKKQQSDETTDDVPQNQEEISSLEAVAPTAQIQVLSVDYDILEGKISFIETIRDYQHAFNEKLSEKLLKVLFNYIIAPNAP</sequence>
<dbReference type="EMBL" id="FRAA01000002">
    <property type="protein sequence ID" value="SHJ88868.1"/>
    <property type="molecule type" value="Genomic_DNA"/>
</dbReference>
<accession>A0A1M6MZM7</accession>
<proteinExistence type="predicted"/>
<evidence type="ECO:0000313" key="2">
    <source>
        <dbReference type="EMBL" id="SHJ88868.1"/>
    </source>
</evidence>
<dbReference type="Proteomes" id="UP000184474">
    <property type="component" value="Unassembled WGS sequence"/>
</dbReference>
<evidence type="ECO:0000313" key="3">
    <source>
        <dbReference type="Proteomes" id="UP000184474"/>
    </source>
</evidence>
<keyword evidence="3" id="KW-1185">Reference proteome</keyword>
<dbReference type="AlphaFoldDB" id="A0A1M6MZM7"/>
<dbReference type="STRING" id="156994.SAMN04488028_10227"/>
<name>A0A1M6MZM7_REIAG</name>
<gene>
    <name evidence="2" type="ORF">SAMN04488028_10227</name>
</gene>
<feature type="region of interest" description="Disordered" evidence="1">
    <location>
        <begin position="26"/>
        <end position="46"/>
    </location>
</feature>
<protein>
    <submittedName>
        <fullName evidence="2">Uncharacterized protein</fullName>
    </submittedName>
</protein>
<evidence type="ECO:0000256" key="1">
    <source>
        <dbReference type="SAM" id="MobiDB-lite"/>
    </source>
</evidence>
<organism evidence="2 3">
    <name type="scientific">Reichenbachiella agariperforans</name>
    <dbReference type="NCBI Taxonomy" id="156994"/>
    <lineage>
        <taxon>Bacteria</taxon>
        <taxon>Pseudomonadati</taxon>
        <taxon>Bacteroidota</taxon>
        <taxon>Cytophagia</taxon>
        <taxon>Cytophagales</taxon>
        <taxon>Reichenbachiellaceae</taxon>
        <taxon>Reichenbachiella</taxon>
    </lineage>
</organism>
<reference evidence="3" key="1">
    <citation type="submission" date="2016-11" db="EMBL/GenBank/DDBJ databases">
        <authorList>
            <person name="Varghese N."/>
            <person name="Submissions S."/>
        </authorList>
    </citation>
    <scope>NUCLEOTIDE SEQUENCE [LARGE SCALE GENOMIC DNA]</scope>
    <source>
        <strain evidence="3">DSM 26134</strain>
    </source>
</reference>